<proteinExistence type="predicted"/>
<dbReference type="GO" id="GO:0005829">
    <property type="term" value="C:cytosol"/>
    <property type="evidence" value="ECO:0007669"/>
    <property type="project" value="TreeGrafter"/>
</dbReference>
<dbReference type="InterPro" id="IPR036390">
    <property type="entry name" value="WH_DNA-bd_sf"/>
</dbReference>
<dbReference type="GO" id="GO:0003700">
    <property type="term" value="F:DNA-binding transcription factor activity"/>
    <property type="evidence" value="ECO:0007669"/>
    <property type="project" value="TreeGrafter"/>
</dbReference>
<dbReference type="Pfam" id="PF02082">
    <property type="entry name" value="Rrf2"/>
    <property type="match status" value="1"/>
</dbReference>
<accession>A0A0P0DBH9</accession>
<dbReference type="SUPFAM" id="SSF46785">
    <property type="entry name" value="Winged helix' DNA-binding domain"/>
    <property type="match status" value="1"/>
</dbReference>
<dbReference type="InterPro" id="IPR000944">
    <property type="entry name" value="Tscrpt_reg_Rrf2"/>
</dbReference>
<dbReference type="InterPro" id="IPR036388">
    <property type="entry name" value="WH-like_DNA-bd_sf"/>
</dbReference>
<dbReference type="RefSeq" id="WP_054729877.1">
    <property type="nucleotide sequence ID" value="NZ_CP012898.1"/>
</dbReference>
<dbReference type="PANTHER" id="PTHR33221">
    <property type="entry name" value="WINGED HELIX-TURN-HELIX TRANSCRIPTIONAL REGULATOR, RRF2 FAMILY"/>
    <property type="match status" value="1"/>
</dbReference>
<dbReference type="PROSITE" id="PS51197">
    <property type="entry name" value="HTH_RRF2_2"/>
    <property type="match status" value="1"/>
</dbReference>
<dbReference type="KEGG" id="ahz:APS56_14520"/>
<dbReference type="PANTHER" id="PTHR33221:SF2">
    <property type="entry name" value="TRANSCRIPTIONAL REGULATOR"/>
    <property type="match status" value="1"/>
</dbReference>
<organism evidence="1 2">
    <name type="scientific">Pseudalgibacter alginicilyticus</name>
    <dbReference type="NCBI Taxonomy" id="1736674"/>
    <lineage>
        <taxon>Bacteria</taxon>
        <taxon>Pseudomonadati</taxon>
        <taxon>Bacteroidota</taxon>
        <taxon>Flavobacteriia</taxon>
        <taxon>Flavobacteriales</taxon>
        <taxon>Flavobacteriaceae</taxon>
        <taxon>Pseudalgibacter</taxon>
    </lineage>
</organism>
<sequence>MFSKACEYGIKATIFIAIKSKEGLRVSPKEIAKEIDSPQAFTAKILQALVKHQVVNSVKGAYGGFEINKNKLKTIKLSQIVNAIDGDTIYKGCGLGMKACNENFPCAVHDKFKNIRDELKHMLENTNLEELALNIKSGASYLKV</sequence>
<dbReference type="OrthoDB" id="9808360at2"/>
<evidence type="ECO:0000313" key="1">
    <source>
        <dbReference type="EMBL" id="ALJ06275.1"/>
    </source>
</evidence>
<dbReference type="AlphaFoldDB" id="A0A0P0DBH9"/>
<keyword evidence="2" id="KW-1185">Reference proteome</keyword>
<dbReference type="PATRIC" id="fig|1736674.3.peg.2965"/>
<dbReference type="STRING" id="1736674.APS56_14520"/>
<dbReference type="Proteomes" id="UP000057981">
    <property type="component" value="Chromosome"/>
</dbReference>
<protein>
    <submittedName>
        <fullName evidence="1">Rrf2 family transcriptional regulator</fullName>
    </submittedName>
</protein>
<dbReference type="NCBIfam" id="TIGR00738">
    <property type="entry name" value="rrf2_super"/>
    <property type="match status" value="1"/>
</dbReference>
<dbReference type="Gene3D" id="1.10.10.10">
    <property type="entry name" value="Winged helix-like DNA-binding domain superfamily/Winged helix DNA-binding domain"/>
    <property type="match status" value="1"/>
</dbReference>
<reference evidence="1 2" key="1">
    <citation type="submission" date="2015-10" db="EMBL/GenBank/DDBJ databases">
        <authorList>
            <person name="Gilbert D.G."/>
        </authorList>
    </citation>
    <scope>NUCLEOTIDE SEQUENCE [LARGE SCALE GENOMIC DNA]</scope>
    <source>
        <strain evidence="2">HZ-22</strain>
    </source>
</reference>
<gene>
    <name evidence="1" type="ORF">APS56_14520</name>
</gene>
<name>A0A0P0DBH9_9FLAO</name>
<dbReference type="EMBL" id="CP012898">
    <property type="protein sequence ID" value="ALJ06275.1"/>
    <property type="molecule type" value="Genomic_DNA"/>
</dbReference>
<evidence type="ECO:0000313" key="2">
    <source>
        <dbReference type="Proteomes" id="UP000057981"/>
    </source>
</evidence>